<feature type="compositionally biased region" description="Polar residues" evidence="7">
    <location>
        <begin position="419"/>
        <end position="430"/>
    </location>
</feature>
<dbReference type="EMBL" id="SHKW01000001">
    <property type="protein sequence ID" value="RZU38950.1"/>
    <property type="molecule type" value="Genomic_DNA"/>
</dbReference>
<dbReference type="AlphaFoldDB" id="A0A4Q7YNH7"/>
<dbReference type="SUPFAM" id="SSF48452">
    <property type="entry name" value="TPR-like"/>
    <property type="match status" value="2"/>
</dbReference>
<accession>A0A4Q7YNH7</accession>
<evidence type="ECO:0000259" key="8">
    <source>
        <dbReference type="Pfam" id="PF05420"/>
    </source>
</evidence>
<feature type="region of interest" description="Disordered" evidence="7">
    <location>
        <begin position="419"/>
        <end position="615"/>
    </location>
</feature>
<dbReference type="PANTHER" id="PTHR12558">
    <property type="entry name" value="CELL DIVISION CYCLE 16,23,27"/>
    <property type="match status" value="1"/>
</dbReference>
<protein>
    <submittedName>
        <fullName evidence="9">Tetratricopeptide repeat protein</fullName>
    </submittedName>
</protein>
<dbReference type="PANTHER" id="PTHR12558:SF13">
    <property type="entry name" value="CELL DIVISION CYCLE PROTEIN 27 HOMOLOG"/>
    <property type="match status" value="1"/>
</dbReference>
<organism evidence="9 10">
    <name type="scientific">Edaphobacter modestus</name>
    <dbReference type="NCBI Taxonomy" id="388466"/>
    <lineage>
        <taxon>Bacteria</taxon>
        <taxon>Pseudomonadati</taxon>
        <taxon>Acidobacteriota</taxon>
        <taxon>Terriglobia</taxon>
        <taxon>Terriglobales</taxon>
        <taxon>Acidobacteriaceae</taxon>
        <taxon>Edaphobacter</taxon>
    </lineage>
</organism>
<dbReference type="OrthoDB" id="174989at2"/>
<feature type="compositionally biased region" description="Polar residues" evidence="7">
    <location>
        <begin position="577"/>
        <end position="591"/>
    </location>
</feature>
<dbReference type="RefSeq" id="WP_130417235.1">
    <property type="nucleotide sequence ID" value="NZ_SHKW01000001.1"/>
</dbReference>
<keyword evidence="4 6" id="KW-0802">TPR repeat</keyword>
<evidence type="ECO:0000256" key="7">
    <source>
        <dbReference type="SAM" id="MobiDB-lite"/>
    </source>
</evidence>
<evidence type="ECO:0000256" key="3">
    <source>
        <dbReference type="ARBA" id="ARBA00022737"/>
    </source>
</evidence>
<dbReference type="SMART" id="SM00386">
    <property type="entry name" value="HAT"/>
    <property type="match status" value="3"/>
</dbReference>
<dbReference type="PROSITE" id="PS50005">
    <property type="entry name" value="TPR"/>
    <property type="match status" value="1"/>
</dbReference>
<feature type="domain" description="Cellulose synthase operon C C-terminal" evidence="8">
    <location>
        <begin position="665"/>
        <end position="743"/>
    </location>
</feature>
<feature type="compositionally biased region" description="Polar residues" evidence="7">
    <location>
        <begin position="506"/>
        <end position="515"/>
    </location>
</feature>
<feature type="compositionally biased region" description="Low complexity" evidence="7">
    <location>
        <begin position="542"/>
        <end position="558"/>
    </location>
</feature>
<dbReference type="Pfam" id="PF05420">
    <property type="entry name" value="BCSC_C"/>
    <property type="match status" value="1"/>
</dbReference>
<dbReference type="GO" id="GO:0030244">
    <property type="term" value="P:cellulose biosynthetic process"/>
    <property type="evidence" value="ECO:0007669"/>
    <property type="project" value="UniProtKB-KW"/>
</dbReference>
<feature type="repeat" description="TPR" evidence="6">
    <location>
        <begin position="63"/>
        <end position="96"/>
    </location>
</feature>
<keyword evidence="3" id="KW-0677">Repeat</keyword>
<comment type="pathway">
    <text evidence="1">Glycan metabolism; bacterial cellulose biosynthesis.</text>
</comment>
<dbReference type="UniPathway" id="UPA00694"/>
<dbReference type="InterPro" id="IPR019734">
    <property type="entry name" value="TPR_rpt"/>
</dbReference>
<dbReference type="InterPro" id="IPR011990">
    <property type="entry name" value="TPR-like_helical_dom_sf"/>
</dbReference>
<sequence>MMAAKRYNNAIRSYRRVLDADPDNADAWRGVIIAEHLGGRDEEALRAFQQMPPEVSSATQTDADFLSMLAGIYQSQSQIDAARATLQRALRIHPSLSLQLQLASVEIAHGDKDRAVQLYQRITDEHPDSKQAWIGYLQGLHATGHDREALRQIQQMPEDISSSLQDNPDYLQATAAVYGASGNNRRATAAIDRVNDIYSEQGIVPPASVQIQEGWLYLQAGANTRLSDIIQQLSSEDDLTSDQQEDLSHLWTSWALKRATQLRLQGKPQAAVLILSAALRAFPSDLSVNDALADTYVEAGEPKHAVLLYARDDISQADRAICASAIRAALAAGNRKQAEAWLQTALGRFGRDAQILQLAAEFEQQRGDSRRAAAYYRAALQAAGQPESKYELTSSKARNSSASQLPAAQELFRMLSSSADASGQTLSSGRGNPDDRQTLWPTRSSSLRSHESDLSDLPSETEAPLAPPSPRRPARVNRDSFDWSSSPTGSLSDNDGTLQPLKPNKSAKSTPSSTHPAFGSDDTDSDSQLDAIEQPPARHNNSRPASSSTNTSASRATALPSLATEDPLPTDQRGAARSSNAWLPPRSTQGVDTLDSPRSVAMLTSPPAPAEALPPLTGSAVVVPRQLSPREDMEQHLDAIQAASSPYLGGRSWVAFHSGQPGYDRLTIFTADIEQSSMIANGARLSVIVHPTLLQGGITDSNATFQLGTLPVGAVANAQSSAGVGGELQLRTRSFGAAIGYTPPTASWLKTSPDDFLSSRTPAP</sequence>
<dbReference type="SMART" id="SM00028">
    <property type="entry name" value="TPR"/>
    <property type="match status" value="3"/>
</dbReference>
<dbReference type="Pfam" id="PF13432">
    <property type="entry name" value="TPR_16"/>
    <property type="match status" value="1"/>
</dbReference>
<evidence type="ECO:0000256" key="2">
    <source>
        <dbReference type="ARBA" id="ARBA00022729"/>
    </source>
</evidence>
<keyword evidence="2" id="KW-0732">Signal</keyword>
<dbReference type="InterPro" id="IPR008410">
    <property type="entry name" value="BCSC_C"/>
</dbReference>
<keyword evidence="10" id="KW-1185">Reference proteome</keyword>
<evidence type="ECO:0000313" key="9">
    <source>
        <dbReference type="EMBL" id="RZU38950.1"/>
    </source>
</evidence>
<dbReference type="GO" id="GO:0006396">
    <property type="term" value="P:RNA processing"/>
    <property type="evidence" value="ECO:0007669"/>
    <property type="project" value="InterPro"/>
</dbReference>
<keyword evidence="5" id="KW-0135">Cellulose biosynthesis</keyword>
<dbReference type="GO" id="GO:0019867">
    <property type="term" value="C:outer membrane"/>
    <property type="evidence" value="ECO:0007669"/>
    <property type="project" value="InterPro"/>
</dbReference>
<proteinExistence type="predicted"/>
<dbReference type="Pfam" id="PF13428">
    <property type="entry name" value="TPR_14"/>
    <property type="match status" value="1"/>
</dbReference>
<name>A0A4Q7YNH7_9BACT</name>
<dbReference type="InterPro" id="IPR003107">
    <property type="entry name" value="HAT"/>
</dbReference>
<evidence type="ECO:0000256" key="6">
    <source>
        <dbReference type="PROSITE-ProRule" id="PRU00339"/>
    </source>
</evidence>
<gene>
    <name evidence="9" type="ORF">BDD14_0263</name>
</gene>
<comment type="caution">
    <text evidence="9">The sequence shown here is derived from an EMBL/GenBank/DDBJ whole genome shotgun (WGS) entry which is preliminary data.</text>
</comment>
<dbReference type="Gene3D" id="1.25.40.10">
    <property type="entry name" value="Tetratricopeptide repeat domain"/>
    <property type="match status" value="2"/>
</dbReference>
<dbReference type="Proteomes" id="UP000292958">
    <property type="component" value="Unassembled WGS sequence"/>
</dbReference>
<reference evidence="9 10" key="1">
    <citation type="submission" date="2019-02" db="EMBL/GenBank/DDBJ databases">
        <title>Genomic Encyclopedia of Archaeal and Bacterial Type Strains, Phase II (KMG-II): from individual species to whole genera.</title>
        <authorList>
            <person name="Goeker M."/>
        </authorList>
    </citation>
    <scope>NUCLEOTIDE SEQUENCE [LARGE SCALE GENOMIC DNA]</scope>
    <source>
        <strain evidence="9 10">DSM 18101</strain>
    </source>
</reference>
<evidence type="ECO:0000313" key="10">
    <source>
        <dbReference type="Proteomes" id="UP000292958"/>
    </source>
</evidence>
<evidence type="ECO:0000256" key="4">
    <source>
        <dbReference type="ARBA" id="ARBA00022803"/>
    </source>
</evidence>
<evidence type="ECO:0000256" key="5">
    <source>
        <dbReference type="ARBA" id="ARBA00022916"/>
    </source>
</evidence>
<evidence type="ECO:0000256" key="1">
    <source>
        <dbReference type="ARBA" id="ARBA00005186"/>
    </source>
</evidence>
<feature type="compositionally biased region" description="Polar residues" evidence="7">
    <location>
        <begin position="482"/>
        <end position="497"/>
    </location>
</feature>